<feature type="compositionally biased region" description="Polar residues" evidence="1">
    <location>
        <begin position="49"/>
        <end position="58"/>
    </location>
</feature>
<keyword evidence="2" id="KW-0472">Membrane</keyword>
<keyword evidence="2" id="KW-0812">Transmembrane</keyword>
<accession>A0A931I185</accession>
<keyword evidence="4" id="KW-1185">Reference proteome</keyword>
<proteinExistence type="predicted"/>
<feature type="compositionally biased region" description="Low complexity" evidence="1">
    <location>
        <begin position="29"/>
        <end position="48"/>
    </location>
</feature>
<feature type="compositionally biased region" description="Low complexity" evidence="1">
    <location>
        <begin position="176"/>
        <end position="193"/>
    </location>
</feature>
<evidence type="ECO:0000313" key="3">
    <source>
        <dbReference type="EMBL" id="MBH0237912.1"/>
    </source>
</evidence>
<keyword evidence="2" id="KW-1133">Transmembrane helix</keyword>
<feature type="compositionally biased region" description="Basic and acidic residues" evidence="1">
    <location>
        <begin position="1"/>
        <end position="11"/>
    </location>
</feature>
<feature type="compositionally biased region" description="Pro residues" evidence="1">
    <location>
        <begin position="194"/>
        <end position="205"/>
    </location>
</feature>
<evidence type="ECO:0000313" key="4">
    <source>
        <dbReference type="Proteomes" id="UP000631694"/>
    </source>
</evidence>
<organism evidence="3 4">
    <name type="scientific">Methylobrevis albus</name>
    <dbReference type="NCBI Taxonomy" id="2793297"/>
    <lineage>
        <taxon>Bacteria</taxon>
        <taxon>Pseudomonadati</taxon>
        <taxon>Pseudomonadota</taxon>
        <taxon>Alphaproteobacteria</taxon>
        <taxon>Hyphomicrobiales</taxon>
        <taxon>Pleomorphomonadaceae</taxon>
        <taxon>Methylobrevis</taxon>
    </lineage>
</organism>
<dbReference type="EMBL" id="JADZLT010000049">
    <property type="protein sequence ID" value="MBH0237912.1"/>
    <property type="molecule type" value="Genomic_DNA"/>
</dbReference>
<protein>
    <submittedName>
        <fullName evidence="3">Uncharacterized protein</fullName>
    </submittedName>
</protein>
<feature type="transmembrane region" description="Helical" evidence="2">
    <location>
        <begin position="243"/>
        <end position="262"/>
    </location>
</feature>
<dbReference type="RefSeq" id="WP_197310972.1">
    <property type="nucleotide sequence ID" value="NZ_JADZLT010000049.1"/>
</dbReference>
<sequence>MVSDKDRKSSDRTGGGRTPKRSTTIDLTATEVARAQAAADAEKAAYGATPSTGPSSAEASPDEVPPNVFAPADPETPAHPGHPAADDARPVEPDVAEGSGLPREPGTGEAAPVATDGDAPPGRPDDAPSADLDPGTGPAVDPTATGPTDTATPGPSAGEPPLGDTVSAEPAPPEAAAPVDDPAAAPSTDASAVEPPPADTVPPATPIDTLAAASNPIGDAPARAASAPASDAPAARRASPAGLVLAACLGGVVALGGAYALVRGGAVSLGTPDTVTASVTALEARLAELDSRLGALSADDGAEARLSALEAGLAETRQAAEAAGAVDVAGPLQRLEQALAAETAAREALGASLEESTGSTATTVAGLTERTDAAASGLESLQAAVEALPKEDLAPAVRTLESRAEAFGTRLGLVDGTVADLSPSVSALKTGQDELRAAFEASQTEARDAATASNGRFDAIEQRLTALDELRSADEAQTAALDALSGKTDETVAGLGERIDGLDGSLGERIAGLDGRLGETGGALDAVDQRLAAVETVIARAPEEGEIAALSLAVTTLAGKVARGEPFTADLAAVQAGASDLPGIDGLAPFAETGVPTAAGVTASFPETEVVNSEIVAPDAEPVERLLAGARRLVNFRSTDEAEGESLGTIVGDIRAKLAAGDLVGAKASWDRLPEPAKAASAEWEQALSARIAADGAISALTDRIVERLSVQVNKN</sequence>
<evidence type="ECO:0000256" key="1">
    <source>
        <dbReference type="SAM" id="MobiDB-lite"/>
    </source>
</evidence>
<evidence type="ECO:0000256" key="2">
    <source>
        <dbReference type="SAM" id="Phobius"/>
    </source>
</evidence>
<reference evidence="3" key="1">
    <citation type="submission" date="2020-12" db="EMBL/GenBank/DDBJ databases">
        <title>Methylobrevis albus sp. nov., isolated from fresh water lack sediment.</title>
        <authorList>
            <person name="Zou Q."/>
        </authorList>
    </citation>
    <scope>NUCLEOTIDE SEQUENCE</scope>
    <source>
        <strain evidence="3">L22</strain>
    </source>
</reference>
<gene>
    <name evidence="3" type="ORF">I5731_08780</name>
</gene>
<name>A0A931I185_9HYPH</name>
<dbReference type="Proteomes" id="UP000631694">
    <property type="component" value="Unassembled WGS sequence"/>
</dbReference>
<comment type="caution">
    <text evidence="3">The sequence shown here is derived from an EMBL/GenBank/DDBJ whole genome shotgun (WGS) entry which is preliminary data.</text>
</comment>
<dbReference type="AlphaFoldDB" id="A0A931I185"/>
<feature type="compositionally biased region" description="Low complexity" evidence="1">
    <location>
        <begin position="127"/>
        <end position="157"/>
    </location>
</feature>
<feature type="region of interest" description="Disordered" evidence="1">
    <location>
        <begin position="1"/>
        <end position="225"/>
    </location>
</feature>